<organism evidence="1 2">
    <name type="scientific">Mycena indigotica</name>
    <dbReference type="NCBI Taxonomy" id="2126181"/>
    <lineage>
        <taxon>Eukaryota</taxon>
        <taxon>Fungi</taxon>
        <taxon>Dikarya</taxon>
        <taxon>Basidiomycota</taxon>
        <taxon>Agaricomycotina</taxon>
        <taxon>Agaricomycetes</taxon>
        <taxon>Agaricomycetidae</taxon>
        <taxon>Agaricales</taxon>
        <taxon>Marasmiineae</taxon>
        <taxon>Mycenaceae</taxon>
        <taxon>Mycena</taxon>
    </lineage>
</organism>
<evidence type="ECO:0000313" key="1">
    <source>
        <dbReference type="EMBL" id="KAF7291279.1"/>
    </source>
</evidence>
<dbReference type="EMBL" id="JACAZF010000013">
    <property type="protein sequence ID" value="KAF7291279.1"/>
    <property type="molecule type" value="Genomic_DNA"/>
</dbReference>
<dbReference type="GeneID" id="59351711"/>
<gene>
    <name evidence="1" type="ORF">MIND_01271700</name>
</gene>
<keyword evidence="2" id="KW-1185">Reference proteome</keyword>
<reference evidence="1" key="1">
    <citation type="submission" date="2020-05" db="EMBL/GenBank/DDBJ databases">
        <title>Mycena genomes resolve the evolution of fungal bioluminescence.</title>
        <authorList>
            <person name="Tsai I.J."/>
        </authorList>
    </citation>
    <scope>NUCLEOTIDE SEQUENCE</scope>
    <source>
        <strain evidence="1">171206Taipei</strain>
    </source>
</reference>
<protein>
    <submittedName>
        <fullName evidence="1">Uncharacterized protein</fullName>
    </submittedName>
</protein>
<comment type="caution">
    <text evidence="1">The sequence shown here is derived from an EMBL/GenBank/DDBJ whole genome shotgun (WGS) entry which is preliminary data.</text>
</comment>
<evidence type="ECO:0000313" key="2">
    <source>
        <dbReference type="Proteomes" id="UP000636479"/>
    </source>
</evidence>
<dbReference type="RefSeq" id="XP_037214401.1">
    <property type="nucleotide sequence ID" value="XM_037369195.1"/>
</dbReference>
<sequence>MKRHTSPYLCIKSFICLARLSRYIWFGTPFLEPSPFVFSTMPRNYDYENATLKDLPKHWDAATNRVVSWLPSLSRPYPLENLLGTYTLVAARNQPKSLCENSPGSLGSLTLDLYAGDRLSWENISGSFSLANSALAASGRFLGLRTPEVSPFDRASFSATGIARPTLRSFELTTSYMGTVPPTGHGIEVLDVVDHNGHNYVALTLQHASGITGSNGTVYLAKRVPAGSCGNWTIPSVRNWVWG</sequence>
<dbReference type="AlphaFoldDB" id="A0A8H6VX05"/>
<name>A0A8H6VX05_9AGAR</name>
<proteinExistence type="predicted"/>
<accession>A0A8H6VX05</accession>
<dbReference type="Proteomes" id="UP000636479">
    <property type="component" value="Unassembled WGS sequence"/>
</dbReference>
<dbReference type="OrthoDB" id="2881553at2759"/>